<dbReference type="Gene3D" id="1.20.120.220">
    <property type="entry name" value="ATP synthase, F0 complex, subunit A"/>
    <property type="match status" value="1"/>
</dbReference>
<dbReference type="GO" id="GO:0046933">
    <property type="term" value="F:proton-transporting ATP synthase activity, rotational mechanism"/>
    <property type="evidence" value="ECO:0007669"/>
    <property type="project" value="UniProtKB-UniRule"/>
</dbReference>
<dbReference type="GO" id="GO:0045259">
    <property type="term" value="C:proton-transporting ATP synthase complex"/>
    <property type="evidence" value="ECO:0007669"/>
    <property type="project" value="UniProtKB-KW"/>
</dbReference>
<dbReference type="SUPFAM" id="SSF81336">
    <property type="entry name" value="F1F0 ATP synthase subunit A"/>
    <property type="match status" value="1"/>
</dbReference>
<evidence type="ECO:0000313" key="13">
    <source>
        <dbReference type="EMBL" id="GAF10200.1"/>
    </source>
</evidence>
<dbReference type="AlphaFoldDB" id="W7YH13"/>
<organism evidence="13 14">
    <name type="scientific">Paenibacillus pini JCM 16418</name>
    <dbReference type="NCBI Taxonomy" id="1236976"/>
    <lineage>
        <taxon>Bacteria</taxon>
        <taxon>Bacillati</taxon>
        <taxon>Bacillota</taxon>
        <taxon>Bacilli</taxon>
        <taxon>Bacillales</taxon>
        <taxon>Paenibacillaceae</taxon>
        <taxon>Paenibacillus</taxon>
    </lineage>
</organism>
<keyword evidence="14" id="KW-1185">Reference proteome</keyword>
<dbReference type="PANTHER" id="PTHR42823:SF3">
    <property type="entry name" value="ATP SYNTHASE SUBUNIT A, CHLOROPLASTIC"/>
    <property type="match status" value="1"/>
</dbReference>
<evidence type="ECO:0000256" key="1">
    <source>
        <dbReference type="ARBA" id="ARBA00004141"/>
    </source>
</evidence>
<comment type="function">
    <text evidence="11 12">Key component of the proton channel; it plays a direct role in the translocation of protons across the membrane.</text>
</comment>
<dbReference type="NCBIfam" id="TIGR01131">
    <property type="entry name" value="ATP_synt_6_or_A"/>
    <property type="match status" value="1"/>
</dbReference>
<evidence type="ECO:0000256" key="3">
    <source>
        <dbReference type="ARBA" id="ARBA00022448"/>
    </source>
</evidence>
<keyword evidence="11" id="KW-1003">Cell membrane</keyword>
<keyword evidence="3 11" id="KW-0813">Transport</keyword>
<feature type="transmembrane region" description="Helical" evidence="11">
    <location>
        <begin position="6"/>
        <end position="33"/>
    </location>
</feature>
<dbReference type="eggNOG" id="COG0356">
    <property type="taxonomic scope" value="Bacteria"/>
</dbReference>
<dbReference type="PANTHER" id="PTHR42823">
    <property type="entry name" value="ATP SYNTHASE SUBUNIT A, CHLOROPLASTIC"/>
    <property type="match status" value="1"/>
</dbReference>
<protein>
    <recommendedName>
        <fullName evidence="11 12">ATP synthase subunit a</fullName>
    </recommendedName>
    <alternativeName>
        <fullName evidence="11">ATP synthase F0 sector subunit a</fullName>
    </alternativeName>
    <alternativeName>
        <fullName evidence="11">F-ATPase subunit 6</fullName>
    </alternativeName>
</protein>
<sequence length="276" mass="30585">MHSSPIIMLGGLHIDLSVVLMLVVTSVIVFVLAKLATRNLSVENPGKLQNFMEWGVDFIKNMVSSTMDMKKGKHFVSLGLALILFIFVGNLLGLPFGIVTDYHDKSKAQIFGHELYTVTTALDKANEQHPDEHAEVGVAWWKSPTADAGVSMGLAAMIFLLSHFLGMTKNTKGYFRHYIEPYVFFLPINLIEQVSKLLTHGMRLFGNIFAGEVLISVILKLTALGVGGYVASVAGLIVWQGFSLFVGTIQAFIFVMLTMVYLSQMLESHDDHEHEH</sequence>
<evidence type="ECO:0000256" key="5">
    <source>
        <dbReference type="ARBA" id="ARBA00022692"/>
    </source>
</evidence>
<evidence type="ECO:0000256" key="11">
    <source>
        <dbReference type="HAMAP-Rule" id="MF_01393"/>
    </source>
</evidence>
<dbReference type="Proteomes" id="UP000019364">
    <property type="component" value="Unassembled WGS sequence"/>
</dbReference>
<dbReference type="PROSITE" id="PS00449">
    <property type="entry name" value="ATPASE_A"/>
    <property type="match status" value="1"/>
</dbReference>
<dbReference type="Pfam" id="PF00119">
    <property type="entry name" value="ATP-synt_A"/>
    <property type="match status" value="1"/>
</dbReference>
<keyword evidence="6 11" id="KW-0375">Hydrogen ion transport</keyword>
<dbReference type="InterPro" id="IPR035908">
    <property type="entry name" value="F0_ATP_A_sf"/>
</dbReference>
<feature type="transmembrane region" description="Helical" evidence="11">
    <location>
        <begin position="148"/>
        <end position="166"/>
    </location>
</feature>
<dbReference type="GO" id="GO:0005886">
    <property type="term" value="C:plasma membrane"/>
    <property type="evidence" value="ECO:0007669"/>
    <property type="project" value="UniProtKB-SubCell"/>
</dbReference>
<comment type="subcellular location">
    <subcellularLocation>
        <location evidence="11 12">Cell membrane</location>
        <topology evidence="11 12">Multi-pass membrane protein</topology>
    </subcellularLocation>
    <subcellularLocation>
        <location evidence="1">Membrane</location>
        <topology evidence="1">Multi-pass membrane protein</topology>
    </subcellularLocation>
</comment>
<evidence type="ECO:0000256" key="9">
    <source>
        <dbReference type="ARBA" id="ARBA00023136"/>
    </source>
</evidence>
<keyword evidence="8 11" id="KW-0406">Ion transport</keyword>
<dbReference type="STRING" id="1236976.JCM16418_4377"/>
<keyword evidence="4 11" id="KW-0138">CF(0)</keyword>
<dbReference type="GO" id="GO:0042777">
    <property type="term" value="P:proton motive force-driven plasma membrane ATP synthesis"/>
    <property type="evidence" value="ECO:0007669"/>
    <property type="project" value="TreeGrafter"/>
</dbReference>
<dbReference type="InterPro" id="IPR000568">
    <property type="entry name" value="ATP_synth_F0_asu"/>
</dbReference>
<dbReference type="HAMAP" id="MF_01393">
    <property type="entry name" value="ATP_synth_a_bact"/>
    <property type="match status" value="1"/>
</dbReference>
<keyword evidence="7 11" id="KW-1133">Transmembrane helix</keyword>
<comment type="caution">
    <text evidence="13">The sequence shown here is derived from an EMBL/GenBank/DDBJ whole genome shotgun (WGS) entry which is preliminary data.</text>
</comment>
<evidence type="ECO:0000256" key="2">
    <source>
        <dbReference type="ARBA" id="ARBA00006810"/>
    </source>
</evidence>
<feature type="transmembrane region" description="Helical" evidence="11">
    <location>
        <begin position="237"/>
        <end position="262"/>
    </location>
</feature>
<dbReference type="InterPro" id="IPR045082">
    <property type="entry name" value="ATP_syn_F0_a_bact/chloroplast"/>
</dbReference>
<evidence type="ECO:0000313" key="14">
    <source>
        <dbReference type="Proteomes" id="UP000019364"/>
    </source>
</evidence>
<reference evidence="13 14" key="1">
    <citation type="journal article" date="2014" name="Genome Announc.">
        <title>Draft Genome Sequence of Paenibacillus pini JCM 16418T, Isolated from the Rhizosphere of Pine Tree.</title>
        <authorList>
            <person name="Yuki M."/>
            <person name="Oshima K."/>
            <person name="Suda W."/>
            <person name="Oshida Y."/>
            <person name="Kitamura K."/>
            <person name="Iida Y."/>
            <person name="Hattori M."/>
            <person name="Ohkuma M."/>
        </authorList>
    </citation>
    <scope>NUCLEOTIDE SEQUENCE [LARGE SCALE GENOMIC DNA]</scope>
    <source>
        <strain evidence="13 14">JCM 16418</strain>
    </source>
</reference>
<dbReference type="RefSeq" id="WP_036652399.1">
    <property type="nucleotide sequence ID" value="NZ_BAVZ01000019.1"/>
</dbReference>
<gene>
    <name evidence="11" type="primary">atpB</name>
    <name evidence="13" type="ORF">JCM16418_4377</name>
</gene>
<evidence type="ECO:0000256" key="4">
    <source>
        <dbReference type="ARBA" id="ARBA00022547"/>
    </source>
</evidence>
<dbReference type="EMBL" id="BAVZ01000019">
    <property type="protein sequence ID" value="GAF10200.1"/>
    <property type="molecule type" value="Genomic_DNA"/>
</dbReference>
<dbReference type="CDD" id="cd00310">
    <property type="entry name" value="ATP-synt_Fo_a_6"/>
    <property type="match status" value="1"/>
</dbReference>
<dbReference type="InterPro" id="IPR023011">
    <property type="entry name" value="ATP_synth_F0_asu_AS"/>
</dbReference>
<evidence type="ECO:0000256" key="8">
    <source>
        <dbReference type="ARBA" id="ARBA00023065"/>
    </source>
</evidence>
<keyword evidence="5 11" id="KW-0812">Transmembrane</keyword>
<feature type="transmembrane region" description="Helical" evidence="11">
    <location>
        <begin position="204"/>
        <end position="231"/>
    </location>
</feature>
<name>W7YH13_9BACL</name>
<dbReference type="OrthoDB" id="9789241at2"/>
<evidence type="ECO:0000256" key="10">
    <source>
        <dbReference type="ARBA" id="ARBA00023310"/>
    </source>
</evidence>
<evidence type="ECO:0000256" key="7">
    <source>
        <dbReference type="ARBA" id="ARBA00022989"/>
    </source>
</evidence>
<evidence type="ECO:0000256" key="12">
    <source>
        <dbReference type="RuleBase" id="RU000483"/>
    </source>
</evidence>
<keyword evidence="9 11" id="KW-0472">Membrane</keyword>
<feature type="transmembrane region" description="Helical" evidence="11">
    <location>
        <begin position="75"/>
        <end position="98"/>
    </location>
</feature>
<evidence type="ECO:0000256" key="6">
    <source>
        <dbReference type="ARBA" id="ARBA00022781"/>
    </source>
</evidence>
<proteinExistence type="inferred from homology"/>
<accession>W7YH13</accession>
<comment type="similarity">
    <text evidence="2 11 12">Belongs to the ATPase A chain family.</text>
</comment>
<keyword evidence="10 11" id="KW-0066">ATP synthesis</keyword>